<evidence type="ECO:0000313" key="2">
    <source>
        <dbReference type="EMBL" id="KAF4746551.1"/>
    </source>
</evidence>
<name>A0A7J6TNS2_PEROL</name>
<dbReference type="Proteomes" id="UP000574390">
    <property type="component" value="Unassembled WGS sequence"/>
</dbReference>
<evidence type="ECO:0000313" key="3">
    <source>
        <dbReference type="Proteomes" id="UP000574390"/>
    </source>
</evidence>
<gene>
    <name evidence="2" type="ORF">FOZ62_024683</name>
</gene>
<sequence>MPPHCGDVTAANLFPNISTAPFNEGSTWGPSEDEGPPSLQGPLLEPELLSGMVEFPVFELEFTDSGVTDMAAGELLEAPQRCIADRAPLSVESRGAAYVAPPVSRAGVLFRVDKE</sequence>
<protein>
    <submittedName>
        <fullName evidence="2">Uncharacterized protein</fullName>
    </submittedName>
</protein>
<dbReference type="AlphaFoldDB" id="A0A7J6TNS2"/>
<organism evidence="2 3">
    <name type="scientific">Perkinsus olseni</name>
    <name type="common">Perkinsus atlanticus</name>
    <dbReference type="NCBI Taxonomy" id="32597"/>
    <lineage>
        <taxon>Eukaryota</taxon>
        <taxon>Sar</taxon>
        <taxon>Alveolata</taxon>
        <taxon>Perkinsozoa</taxon>
        <taxon>Perkinsea</taxon>
        <taxon>Perkinsida</taxon>
        <taxon>Perkinsidae</taxon>
        <taxon>Perkinsus</taxon>
    </lineage>
</organism>
<evidence type="ECO:0000256" key="1">
    <source>
        <dbReference type="SAM" id="MobiDB-lite"/>
    </source>
</evidence>
<dbReference type="EMBL" id="JABANM010006042">
    <property type="protein sequence ID" value="KAF4746551.1"/>
    <property type="molecule type" value="Genomic_DNA"/>
</dbReference>
<feature type="compositionally biased region" description="Polar residues" evidence="1">
    <location>
        <begin position="16"/>
        <end position="29"/>
    </location>
</feature>
<accession>A0A7J6TNS2</accession>
<feature type="non-terminal residue" evidence="2">
    <location>
        <position position="1"/>
    </location>
</feature>
<proteinExistence type="predicted"/>
<reference evidence="2 3" key="1">
    <citation type="submission" date="2020-04" db="EMBL/GenBank/DDBJ databases">
        <title>Perkinsus olseni comparative genomics.</title>
        <authorList>
            <person name="Bogema D.R."/>
        </authorList>
    </citation>
    <scope>NUCLEOTIDE SEQUENCE [LARGE SCALE GENOMIC DNA]</scope>
    <source>
        <strain evidence="2">ATCC PRA-205</strain>
    </source>
</reference>
<comment type="caution">
    <text evidence="2">The sequence shown here is derived from an EMBL/GenBank/DDBJ whole genome shotgun (WGS) entry which is preliminary data.</text>
</comment>
<feature type="region of interest" description="Disordered" evidence="1">
    <location>
        <begin position="16"/>
        <end position="40"/>
    </location>
</feature>